<accession>A0A975SLT0</accession>
<name>A0A975SLT0_9RHOO</name>
<keyword evidence="6" id="KW-1278">Translocase</keyword>
<dbReference type="GO" id="GO:0022900">
    <property type="term" value="P:electron transport chain"/>
    <property type="evidence" value="ECO:0007669"/>
    <property type="project" value="UniProtKB-UniRule"/>
</dbReference>
<dbReference type="HAMAP" id="MF_00479">
    <property type="entry name" value="RsxG_RnfG"/>
    <property type="match status" value="1"/>
</dbReference>
<dbReference type="GO" id="GO:0010181">
    <property type="term" value="F:FMN binding"/>
    <property type="evidence" value="ECO:0007669"/>
    <property type="project" value="InterPro"/>
</dbReference>
<dbReference type="NCBIfam" id="NF002519">
    <property type="entry name" value="PRK01908.1"/>
    <property type="match status" value="1"/>
</dbReference>
<dbReference type="PIRSF" id="PIRSF006091">
    <property type="entry name" value="E_trnsport_RnfG"/>
    <property type="match status" value="1"/>
</dbReference>
<evidence type="ECO:0000259" key="8">
    <source>
        <dbReference type="SMART" id="SM00900"/>
    </source>
</evidence>
<evidence type="ECO:0000313" key="10">
    <source>
        <dbReference type="Proteomes" id="UP000683428"/>
    </source>
</evidence>
<keyword evidence="4 6" id="KW-0288">FMN</keyword>
<comment type="similarity">
    <text evidence="6">Belongs to the RnfG family.</text>
</comment>
<keyword evidence="6" id="KW-1003">Cell membrane</keyword>
<dbReference type="AlphaFoldDB" id="A0A975SLT0"/>
<feature type="modified residue" description="FMN phosphoryl threonine" evidence="6">
    <location>
        <position position="190"/>
    </location>
</feature>
<dbReference type="GO" id="GO:0005886">
    <property type="term" value="C:plasma membrane"/>
    <property type="evidence" value="ECO:0007669"/>
    <property type="project" value="UniProtKB-SubCell"/>
</dbReference>
<dbReference type="EC" id="7.-.-.-" evidence="6"/>
<comment type="function">
    <text evidence="6">Part of a membrane-bound complex that couples electron transfer with translocation of ions across the membrane.</text>
</comment>
<keyword evidence="3 6" id="KW-0285">Flavoprotein</keyword>
<keyword evidence="5 6" id="KW-0249">Electron transport</keyword>
<evidence type="ECO:0000256" key="4">
    <source>
        <dbReference type="ARBA" id="ARBA00022643"/>
    </source>
</evidence>
<dbReference type="PANTHER" id="PTHR36118">
    <property type="entry name" value="ION-TRANSLOCATING OXIDOREDUCTASE COMPLEX SUBUNIT G"/>
    <property type="match status" value="1"/>
</dbReference>
<evidence type="ECO:0000256" key="7">
    <source>
        <dbReference type="SAM" id="Phobius"/>
    </source>
</evidence>
<protein>
    <recommendedName>
        <fullName evidence="6">Ion-translocating oxidoreductase complex subunit G</fullName>
        <ecNumber evidence="6">7.-.-.-</ecNumber>
    </recommendedName>
    <alternativeName>
        <fullName evidence="6">Rnf electron transport complex subunit G</fullName>
    </alternativeName>
</protein>
<dbReference type="Pfam" id="PF04205">
    <property type="entry name" value="FMN_bind"/>
    <property type="match status" value="1"/>
</dbReference>
<keyword evidence="6 7" id="KW-1133">Transmembrane helix</keyword>
<dbReference type="RefSeq" id="WP_216128653.1">
    <property type="nucleotide sequence ID" value="NZ_CP064782.1"/>
</dbReference>
<comment type="subcellular location">
    <subcellularLocation>
        <location evidence="6">Cell inner membrane</location>
        <topology evidence="6">Single-pass membrane protein</topology>
    </subcellularLocation>
</comment>
<dbReference type="InterPro" id="IPR007329">
    <property type="entry name" value="FMN-bd"/>
</dbReference>
<proteinExistence type="inferred from homology"/>
<evidence type="ECO:0000256" key="1">
    <source>
        <dbReference type="ARBA" id="ARBA00022448"/>
    </source>
</evidence>
<dbReference type="KEGG" id="aiq:Azoinq_12315"/>
<dbReference type="PANTHER" id="PTHR36118:SF1">
    <property type="entry name" value="ION-TRANSLOCATING OXIDOREDUCTASE COMPLEX SUBUNIT G"/>
    <property type="match status" value="1"/>
</dbReference>
<feature type="transmembrane region" description="Helical" evidence="7">
    <location>
        <begin position="12"/>
        <end position="37"/>
    </location>
</feature>
<keyword evidence="10" id="KW-1185">Reference proteome</keyword>
<sequence>MVTVKDPSATTLAARTAVILFLFVIVFTAVLAAIYALTRPGIEASAAEEKQRSIGEVLPQALYDNNLLQDETQIPPTPELGQDDKSLIYRARLQGQPAALVMEAVAPDGYAGKIRMLVAVKANGELAGVRVTEYKETPGLGDYIDPKKDNKHKDHPWIEQFTGLSFARVEEKGWKVKKDGGHFDSVAGATVTPRAVVKAVKKALAYANAHRDELFAAPAVPAK</sequence>
<evidence type="ECO:0000313" key="9">
    <source>
        <dbReference type="EMBL" id="QWT48623.1"/>
    </source>
</evidence>
<dbReference type="InterPro" id="IPR010209">
    <property type="entry name" value="Ion_transpt_RnfG/RsxG"/>
</dbReference>
<dbReference type="Proteomes" id="UP000683428">
    <property type="component" value="Chromosome"/>
</dbReference>
<comment type="cofactor">
    <cofactor evidence="6">
        <name>FMN</name>
        <dbReference type="ChEBI" id="CHEBI:58210"/>
    </cofactor>
</comment>
<comment type="subunit">
    <text evidence="6">The complex is composed of six subunits: RnfA, RnfB, RnfC, RnfD, RnfE and RnfG.</text>
</comment>
<feature type="domain" description="FMN-binding" evidence="8">
    <location>
        <begin position="109"/>
        <end position="207"/>
    </location>
</feature>
<keyword evidence="6 7" id="KW-0812">Transmembrane</keyword>
<evidence type="ECO:0000256" key="5">
    <source>
        <dbReference type="ARBA" id="ARBA00022982"/>
    </source>
</evidence>
<keyword evidence="6 7" id="KW-0472">Membrane</keyword>
<organism evidence="9 10">
    <name type="scientific">Azospira inquinata</name>
    <dbReference type="NCBI Taxonomy" id="2785627"/>
    <lineage>
        <taxon>Bacteria</taxon>
        <taxon>Pseudomonadati</taxon>
        <taxon>Pseudomonadota</taxon>
        <taxon>Betaproteobacteria</taxon>
        <taxon>Rhodocyclales</taxon>
        <taxon>Rhodocyclaceae</taxon>
        <taxon>Azospira</taxon>
    </lineage>
</organism>
<dbReference type="EMBL" id="CP064782">
    <property type="protein sequence ID" value="QWT48623.1"/>
    <property type="molecule type" value="Genomic_DNA"/>
</dbReference>
<gene>
    <name evidence="9" type="primary">rsxG</name>
    <name evidence="6" type="synonym">rnfG</name>
    <name evidence="9" type="ORF">Azoinq_12315</name>
</gene>
<dbReference type="GO" id="GO:0009055">
    <property type="term" value="F:electron transfer activity"/>
    <property type="evidence" value="ECO:0007669"/>
    <property type="project" value="InterPro"/>
</dbReference>
<keyword evidence="1 6" id="KW-0813">Transport</keyword>
<keyword evidence="2 6" id="KW-0597">Phosphoprotein</keyword>
<evidence type="ECO:0000256" key="6">
    <source>
        <dbReference type="HAMAP-Rule" id="MF_00479"/>
    </source>
</evidence>
<evidence type="ECO:0000256" key="3">
    <source>
        <dbReference type="ARBA" id="ARBA00022630"/>
    </source>
</evidence>
<dbReference type="SMART" id="SM00900">
    <property type="entry name" value="FMN_bind"/>
    <property type="match status" value="1"/>
</dbReference>
<reference evidence="9" key="1">
    <citation type="submission" date="2020-11" db="EMBL/GenBank/DDBJ databases">
        <title>Azospira inquinata sp. nov.</title>
        <authorList>
            <person name="Moe W.M."/>
            <person name="Mikes M.C."/>
        </authorList>
    </citation>
    <scope>NUCLEOTIDE SEQUENCE</scope>
    <source>
        <strain evidence="9">Azo-3</strain>
    </source>
</reference>
<evidence type="ECO:0000256" key="2">
    <source>
        <dbReference type="ARBA" id="ARBA00022553"/>
    </source>
</evidence>
<keyword evidence="6" id="KW-0997">Cell inner membrane</keyword>
<dbReference type="NCBIfam" id="TIGR01947">
    <property type="entry name" value="rnfG"/>
    <property type="match status" value="1"/>
</dbReference>